<dbReference type="SUPFAM" id="SSF46689">
    <property type="entry name" value="Homeodomain-like"/>
    <property type="match status" value="2"/>
</dbReference>
<gene>
    <name evidence="5" type="primary">tetD_2</name>
    <name evidence="5" type="ORF">SAMEA3545359_00839</name>
</gene>
<dbReference type="PANTHER" id="PTHR47504:SF5">
    <property type="entry name" value="RIGHT ORIGIN-BINDING PROTEIN"/>
    <property type="match status" value="1"/>
</dbReference>
<dbReference type="Pfam" id="PF12833">
    <property type="entry name" value="HTH_18"/>
    <property type="match status" value="1"/>
</dbReference>
<reference evidence="5" key="1">
    <citation type="submission" date="2015-09" db="EMBL/GenBank/DDBJ databases">
        <authorList>
            <consortium name="Pathogen Informatics"/>
        </authorList>
    </citation>
    <scope>NUCLEOTIDE SEQUENCE</scope>
    <source>
        <strain evidence="5">2789STDY5834896</strain>
    </source>
</reference>
<name>A0A1C6HFV7_9FIRM</name>
<dbReference type="Gene3D" id="1.10.10.60">
    <property type="entry name" value="Homeodomain-like"/>
    <property type="match status" value="2"/>
</dbReference>
<dbReference type="PANTHER" id="PTHR47504">
    <property type="entry name" value="RIGHT ORIGIN-BINDING PROTEIN"/>
    <property type="match status" value="1"/>
</dbReference>
<dbReference type="EMBL" id="FMHG01000001">
    <property type="protein sequence ID" value="SCJ56571.1"/>
    <property type="molecule type" value="Genomic_DNA"/>
</dbReference>
<keyword evidence="2" id="KW-0238">DNA-binding</keyword>
<dbReference type="InterPro" id="IPR018060">
    <property type="entry name" value="HTH_AraC"/>
</dbReference>
<evidence type="ECO:0000259" key="4">
    <source>
        <dbReference type="PROSITE" id="PS01124"/>
    </source>
</evidence>
<dbReference type="GO" id="GO:0043565">
    <property type="term" value="F:sequence-specific DNA binding"/>
    <property type="evidence" value="ECO:0007669"/>
    <property type="project" value="InterPro"/>
</dbReference>
<dbReference type="InterPro" id="IPR050959">
    <property type="entry name" value="MarA-like"/>
</dbReference>
<accession>A0A1C6HFV7</accession>
<dbReference type="PROSITE" id="PS01124">
    <property type="entry name" value="HTH_ARAC_FAMILY_2"/>
    <property type="match status" value="1"/>
</dbReference>
<sequence length="308" mass="34690">MAVHDEQTARAVARMQQYIAEHLHQNITLAQLAHVAGYSNWHAAKVFRELTGNSPAQYIRLLRLTGAALKLRDGEDRVLEVALQSHFETHEGFTRAFCRTFGMPPVTYSRTAPPVKLFMPDSVYHAFRMLKRSENSMDTKQFPSAVFVSTSTHPARKLMLYRGKQAEDYMTYCQEVGCDMWPVLCSVKEALYEPAGMWLPDHLIEPGTSRYVQAVELPADYAGPVPEGFSLIDLPACDYLVFRGEPFLDDEFCEAVQVLWAYIERFDPAPMGYQWAPAAGPRIQLSPTGERGCIEALPVRALDSRPAV</sequence>
<evidence type="ECO:0000256" key="2">
    <source>
        <dbReference type="ARBA" id="ARBA00023125"/>
    </source>
</evidence>
<dbReference type="SMART" id="SM00342">
    <property type="entry name" value="HTH_ARAC"/>
    <property type="match status" value="1"/>
</dbReference>
<keyword evidence="1" id="KW-0805">Transcription regulation</keyword>
<dbReference type="InterPro" id="IPR009057">
    <property type="entry name" value="Homeodomain-like_sf"/>
</dbReference>
<keyword evidence="3" id="KW-0804">Transcription</keyword>
<proteinExistence type="predicted"/>
<dbReference type="GO" id="GO:0003700">
    <property type="term" value="F:DNA-binding transcription factor activity"/>
    <property type="evidence" value="ECO:0007669"/>
    <property type="project" value="InterPro"/>
</dbReference>
<dbReference type="AlphaFoldDB" id="A0A1C6HFV7"/>
<protein>
    <submittedName>
        <fullName evidence="5">Right oriC-binding transcriptional activator</fullName>
    </submittedName>
</protein>
<evidence type="ECO:0000256" key="3">
    <source>
        <dbReference type="ARBA" id="ARBA00023163"/>
    </source>
</evidence>
<organism evidence="5">
    <name type="scientific">uncultured Anaerotruncus sp</name>
    <dbReference type="NCBI Taxonomy" id="905011"/>
    <lineage>
        <taxon>Bacteria</taxon>
        <taxon>Bacillati</taxon>
        <taxon>Bacillota</taxon>
        <taxon>Clostridia</taxon>
        <taxon>Eubacteriales</taxon>
        <taxon>Oscillospiraceae</taxon>
        <taxon>Anaerotruncus</taxon>
        <taxon>environmental samples</taxon>
    </lineage>
</organism>
<feature type="domain" description="HTH araC/xylS-type" evidence="4">
    <location>
        <begin position="13"/>
        <end position="111"/>
    </location>
</feature>
<evidence type="ECO:0000313" key="5">
    <source>
        <dbReference type="EMBL" id="SCJ56571.1"/>
    </source>
</evidence>
<evidence type="ECO:0000256" key="1">
    <source>
        <dbReference type="ARBA" id="ARBA00023015"/>
    </source>
</evidence>